<protein>
    <submittedName>
        <fullName evidence="2">Uncharacterized protein</fullName>
    </submittedName>
</protein>
<feature type="transmembrane region" description="Helical" evidence="1">
    <location>
        <begin position="58"/>
        <end position="78"/>
    </location>
</feature>
<accession>A0AAV4W5P4</accession>
<evidence type="ECO:0000256" key="1">
    <source>
        <dbReference type="SAM" id="Phobius"/>
    </source>
</evidence>
<keyword evidence="1" id="KW-0812">Transmembrane</keyword>
<reference evidence="2 3" key="1">
    <citation type="submission" date="2021-06" db="EMBL/GenBank/DDBJ databases">
        <title>Caerostris extrusa draft genome.</title>
        <authorList>
            <person name="Kono N."/>
            <person name="Arakawa K."/>
        </authorList>
    </citation>
    <scope>NUCLEOTIDE SEQUENCE [LARGE SCALE GENOMIC DNA]</scope>
</reference>
<comment type="caution">
    <text evidence="2">The sequence shown here is derived from an EMBL/GenBank/DDBJ whole genome shotgun (WGS) entry which is preliminary data.</text>
</comment>
<dbReference type="EMBL" id="BPLR01015587">
    <property type="protein sequence ID" value="GIY77194.1"/>
    <property type="molecule type" value="Genomic_DNA"/>
</dbReference>
<gene>
    <name evidence="2" type="ORF">CEXT_805421</name>
</gene>
<evidence type="ECO:0000313" key="2">
    <source>
        <dbReference type="EMBL" id="GIY77194.1"/>
    </source>
</evidence>
<sequence length="127" mass="14642">MGRTSPVKSYNLKESLFKKQNSLENNFRFIRSKFSCTQSLSGPVLLPPIASSELSACLFSIHLLLNFFLFCSLAMFSFTSSMSSLQFEIQNFQFHKDEFIWDVKENIIDSLPKELKESFNYGIFALL</sequence>
<evidence type="ECO:0000313" key="3">
    <source>
        <dbReference type="Proteomes" id="UP001054945"/>
    </source>
</evidence>
<keyword evidence="1" id="KW-0472">Membrane</keyword>
<proteinExistence type="predicted"/>
<dbReference type="AlphaFoldDB" id="A0AAV4W5P4"/>
<keyword evidence="3" id="KW-1185">Reference proteome</keyword>
<keyword evidence="1" id="KW-1133">Transmembrane helix</keyword>
<name>A0AAV4W5P4_CAEEX</name>
<dbReference type="Proteomes" id="UP001054945">
    <property type="component" value="Unassembled WGS sequence"/>
</dbReference>
<organism evidence="2 3">
    <name type="scientific">Caerostris extrusa</name>
    <name type="common">Bark spider</name>
    <name type="synonym">Caerostris bankana</name>
    <dbReference type="NCBI Taxonomy" id="172846"/>
    <lineage>
        <taxon>Eukaryota</taxon>
        <taxon>Metazoa</taxon>
        <taxon>Ecdysozoa</taxon>
        <taxon>Arthropoda</taxon>
        <taxon>Chelicerata</taxon>
        <taxon>Arachnida</taxon>
        <taxon>Araneae</taxon>
        <taxon>Araneomorphae</taxon>
        <taxon>Entelegynae</taxon>
        <taxon>Araneoidea</taxon>
        <taxon>Araneidae</taxon>
        <taxon>Caerostris</taxon>
    </lineage>
</organism>